<evidence type="ECO:0000256" key="1">
    <source>
        <dbReference type="SAM" id="MobiDB-lite"/>
    </source>
</evidence>
<dbReference type="SMART" id="SM00267">
    <property type="entry name" value="GGDEF"/>
    <property type="match status" value="1"/>
</dbReference>
<gene>
    <name evidence="3" type="primary">pleD_26</name>
    <name evidence="3" type="ORF">GALL_279160</name>
</gene>
<dbReference type="PANTHER" id="PTHR45138:SF9">
    <property type="entry name" value="DIGUANYLATE CYCLASE DGCM-RELATED"/>
    <property type="match status" value="1"/>
</dbReference>
<dbReference type="PANTHER" id="PTHR45138">
    <property type="entry name" value="REGULATORY COMPONENTS OF SENSORY TRANSDUCTION SYSTEM"/>
    <property type="match status" value="1"/>
</dbReference>
<dbReference type="FunFam" id="3.30.70.270:FF:000001">
    <property type="entry name" value="Diguanylate cyclase domain protein"/>
    <property type="match status" value="1"/>
</dbReference>
<protein>
    <submittedName>
        <fullName evidence="3">Response regulator PleD</fullName>
    </submittedName>
</protein>
<comment type="caution">
    <text evidence="3">The sequence shown here is derived from an EMBL/GenBank/DDBJ whole genome shotgun (WGS) entry which is preliminary data.</text>
</comment>
<dbReference type="CDD" id="cd01949">
    <property type="entry name" value="GGDEF"/>
    <property type="match status" value="1"/>
</dbReference>
<feature type="compositionally biased region" description="Basic and acidic residues" evidence="1">
    <location>
        <begin position="48"/>
        <end position="61"/>
    </location>
</feature>
<dbReference type="EMBL" id="MLJW01000301">
    <property type="protein sequence ID" value="OIQ90175.1"/>
    <property type="molecule type" value="Genomic_DNA"/>
</dbReference>
<dbReference type="NCBIfam" id="TIGR00254">
    <property type="entry name" value="GGDEF"/>
    <property type="match status" value="1"/>
</dbReference>
<dbReference type="InterPro" id="IPR043128">
    <property type="entry name" value="Rev_trsase/Diguanyl_cyclase"/>
</dbReference>
<dbReference type="SUPFAM" id="SSF55073">
    <property type="entry name" value="Nucleotide cyclase"/>
    <property type="match status" value="1"/>
</dbReference>
<organism evidence="3">
    <name type="scientific">mine drainage metagenome</name>
    <dbReference type="NCBI Taxonomy" id="410659"/>
    <lineage>
        <taxon>unclassified sequences</taxon>
        <taxon>metagenomes</taxon>
        <taxon>ecological metagenomes</taxon>
    </lineage>
</organism>
<evidence type="ECO:0000259" key="2">
    <source>
        <dbReference type="PROSITE" id="PS50887"/>
    </source>
</evidence>
<dbReference type="GO" id="GO:0052621">
    <property type="term" value="F:diguanylate cyclase activity"/>
    <property type="evidence" value="ECO:0007669"/>
    <property type="project" value="TreeGrafter"/>
</dbReference>
<dbReference type="InterPro" id="IPR029787">
    <property type="entry name" value="Nucleotide_cyclase"/>
</dbReference>
<dbReference type="InterPro" id="IPR000160">
    <property type="entry name" value="GGDEF_dom"/>
</dbReference>
<feature type="domain" description="GGDEF" evidence="2">
    <location>
        <begin position="186"/>
        <end position="318"/>
    </location>
</feature>
<dbReference type="Gene3D" id="3.30.70.270">
    <property type="match status" value="1"/>
</dbReference>
<evidence type="ECO:0000313" key="3">
    <source>
        <dbReference type="EMBL" id="OIQ90175.1"/>
    </source>
</evidence>
<reference evidence="3" key="1">
    <citation type="submission" date="2016-10" db="EMBL/GenBank/DDBJ databases">
        <title>Sequence of Gallionella enrichment culture.</title>
        <authorList>
            <person name="Poehlein A."/>
            <person name="Muehling M."/>
            <person name="Daniel R."/>
        </authorList>
    </citation>
    <scope>NUCLEOTIDE SEQUENCE</scope>
</reference>
<dbReference type="InterPro" id="IPR050469">
    <property type="entry name" value="Diguanylate_Cyclase"/>
</dbReference>
<dbReference type="Pfam" id="PF00990">
    <property type="entry name" value="GGDEF"/>
    <property type="match status" value="1"/>
</dbReference>
<accession>A0A1J5RDU4</accession>
<dbReference type="AlphaFoldDB" id="A0A1J5RDU4"/>
<feature type="region of interest" description="Disordered" evidence="1">
    <location>
        <begin position="37"/>
        <end position="61"/>
    </location>
</feature>
<proteinExistence type="predicted"/>
<sequence length="323" mass="36082">MPTKIQATHIARKALHLLTERGLAPTPENYATIYHEISNGPETPSQCAEERRKSPEQDPDSDRELISLILSLISEVTKSTHALEQNLGTQNRSLTESFCALEKSEEKQGILGLLKIISATTHSIQHSVEDTSRELVSTRDALESIRTELQQTREQMTLDPLTGARNRFGMEVAINQEIARARRGSGIFTIALLDLDHFKNINDTFGHDAGDQVLLHFTLLSKSVLRESDALYRYGGEEFLVMLPDTELEGAVFMLERLKQMLHKSPLNYQQQKISTTFSAGVAALHGTDNSGCLVQRADRALYVAKSKGRNRVEVDTRTTDPQ</sequence>
<dbReference type="PROSITE" id="PS50887">
    <property type="entry name" value="GGDEF"/>
    <property type="match status" value="1"/>
</dbReference>
<name>A0A1J5RDU4_9ZZZZ</name>